<dbReference type="InterPro" id="IPR003746">
    <property type="entry name" value="DUF167"/>
</dbReference>
<gene>
    <name evidence="3" type="ORF">JW744_02240</name>
</gene>
<comment type="similarity">
    <text evidence="1 2">Belongs to the UPF0235 family.</text>
</comment>
<dbReference type="InterPro" id="IPR036591">
    <property type="entry name" value="YggU-like_sf"/>
</dbReference>
<organism evidence="3 4">
    <name type="scientific">Candidatus Iainarchaeum sp</name>
    <dbReference type="NCBI Taxonomy" id="3101447"/>
    <lineage>
        <taxon>Archaea</taxon>
        <taxon>Candidatus Iainarchaeota</taxon>
        <taxon>Candidatus Iainarchaeia</taxon>
        <taxon>Candidatus Iainarchaeales</taxon>
        <taxon>Candidatus Iainarchaeaceae</taxon>
        <taxon>Candidatus Iainarchaeum</taxon>
    </lineage>
</organism>
<evidence type="ECO:0000256" key="2">
    <source>
        <dbReference type="HAMAP-Rule" id="MF_00634"/>
    </source>
</evidence>
<comment type="caution">
    <text evidence="3">The sequence shown here is derived from an EMBL/GenBank/DDBJ whole genome shotgun (WGS) entry which is preliminary data.</text>
</comment>
<reference evidence="3" key="1">
    <citation type="submission" date="2021-01" db="EMBL/GenBank/DDBJ databases">
        <title>Active Sulfur Cycling in an Early Earth Analoge.</title>
        <authorList>
            <person name="Hahn C.R."/>
            <person name="Youssef N.H."/>
            <person name="Elshahed M."/>
        </authorList>
    </citation>
    <scope>NUCLEOTIDE SEQUENCE</scope>
    <source>
        <strain evidence="3">Zod_Metabat.1151</strain>
    </source>
</reference>
<dbReference type="AlphaFoldDB" id="A0A939C8S5"/>
<evidence type="ECO:0000313" key="4">
    <source>
        <dbReference type="Proteomes" id="UP000809243"/>
    </source>
</evidence>
<dbReference type="EMBL" id="JAFGDB010000037">
    <property type="protein sequence ID" value="MBN2067262.1"/>
    <property type="molecule type" value="Genomic_DNA"/>
</dbReference>
<dbReference type="Proteomes" id="UP000809243">
    <property type="component" value="Unassembled WGS sequence"/>
</dbReference>
<evidence type="ECO:0000313" key="3">
    <source>
        <dbReference type="EMBL" id="MBN2067262.1"/>
    </source>
</evidence>
<sequence>MVVKGFEKNLIETGQGTIVPLHVLPGSSKAAVLGMDEWRKALKVRLQAKAEKGKANKELLEKLEAFFGAEVEIASGEKSQQKKLLVHAPKKRVVECLQQQGSPGKKA</sequence>
<dbReference type="HAMAP" id="MF_00634">
    <property type="entry name" value="UPF0235"/>
    <property type="match status" value="1"/>
</dbReference>
<evidence type="ECO:0000256" key="1">
    <source>
        <dbReference type="ARBA" id="ARBA00010364"/>
    </source>
</evidence>
<dbReference type="Pfam" id="PF02594">
    <property type="entry name" value="DUF167"/>
    <property type="match status" value="1"/>
</dbReference>
<dbReference type="SMART" id="SM01152">
    <property type="entry name" value="DUF167"/>
    <property type="match status" value="1"/>
</dbReference>
<proteinExistence type="inferred from homology"/>
<name>A0A939C8S5_9ARCH</name>
<dbReference type="NCBIfam" id="TIGR00251">
    <property type="entry name" value="DUF167 family protein"/>
    <property type="match status" value="1"/>
</dbReference>
<dbReference type="Gene3D" id="3.30.1200.10">
    <property type="entry name" value="YggU-like"/>
    <property type="match status" value="1"/>
</dbReference>
<protein>
    <recommendedName>
        <fullName evidence="2">UPF0235 protein JW744_02240</fullName>
    </recommendedName>
</protein>
<accession>A0A939C8S5</accession>
<dbReference type="SUPFAM" id="SSF69786">
    <property type="entry name" value="YggU-like"/>
    <property type="match status" value="1"/>
</dbReference>